<gene>
    <name evidence="1" type="ORF">HJ588_12165</name>
</gene>
<dbReference type="Proteomes" id="UP000557772">
    <property type="component" value="Unassembled WGS sequence"/>
</dbReference>
<dbReference type="EMBL" id="JABENB010000002">
    <property type="protein sequence ID" value="NNG40019.1"/>
    <property type="molecule type" value="Genomic_DNA"/>
</dbReference>
<evidence type="ECO:0000313" key="1">
    <source>
        <dbReference type="EMBL" id="NNG40019.1"/>
    </source>
</evidence>
<evidence type="ECO:0000313" key="2">
    <source>
        <dbReference type="Proteomes" id="UP000557772"/>
    </source>
</evidence>
<accession>A0A849AI01</accession>
<comment type="caution">
    <text evidence="1">The sequence shown here is derived from an EMBL/GenBank/DDBJ whole genome shotgun (WGS) entry which is preliminary data.</text>
</comment>
<reference evidence="1 2" key="1">
    <citation type="submission" date="2020-05" db="EMBL/GenBank/DDBJ databases">
        <title>Flexivirga sp. ID2601S isolated from air conditioner.</title>
        <authorList>
            <person name="Kim D.H."/>
        </authorList>
    </citation>
    <scope>NUCLEOTIDE SEQUENCE [LARGE SCALE GENOMIC DNA]</scope>
    <source>
        <strain evidence="1 2">ID2601S</strain>
    </source>
</reference>
<proteinExistence type="predicted"/>
<dbReference type="AlphaFoldDB" id="A0A849AI01"/>
<sequence>MRRTQLLAGTAAPDGRLEEADGALDALALGLDALADAERVREGDDADVDAEAAGAPDVAEGALALPAASPELLVQPVSTSGTVTPRASTTRRR</sequence>
<name>A0A849AI01_9MICO</name>
<organism evidence="1 2">
    <name type="scientific">Flexivirga aerilata</name>
    <dbReference type="NCBI Taxonomy" id="1656889"/>
    <lineage>
        <taxon>Bacteria</taxon>
        <taxon>Bacillati</taxon>
        <taxon>Actinomycetota</taxon>
        <taxon>Actinomycetes</taxon>
        <taxon>Micrococcales</taxon>
        <taxon>Dermacoccaceae</taxon>
        <taxon>Flexivirga</taxon>
    </lineage>
</organism>
<dbReference type="RefSeq" id="WP_171155926.1">
    <property type="nucleotide sequence ID" value="NZ_JABENB010000002.1"/>
</dbReference>
<protein>
    <submittedName>
        <fullName evidence="1">Uncharacterized protein</fullName>
    </submittedName>
</protein>
<keyword evidence="2" id="KW-1185">Reference proteome</keyword>